<dbReference type="InterPro" id="IPR004101">
    <property type="entry name" value="Mur_ligase_C"/>
</dbReference>
<evidence type="ECO:0000313" key="3">
    <source>
        <dbReference type="EMBL" id="CAD7255082.1"/>
    </source>
</evidence>
<dbReference type="OrthoDB" id="7627253at2759"/>
<organism evidence="3">
    <name type="scientific">Darwinula stevensoni</name>
    <dbReference type="NCBI Taxonomy" id="69355"/>
    <lineage>
        <taxon>Eukaryota</taxon>
        <taxon>Metazoa</taxon>
        <taxon>Ecdysozoa</taxon>
        <taxon>Arthropoda</taxon>
        <taxon>Crustacea</taxon>
        <taxon>Oligostraca</taxon>
        <taxon>Ostracoda</taxon>
        <taxon>Podocopa</taxon>
        <taxon>Podocopida</taxon>
        <taxon>Darwinulocopina</taxon>
        <taxon>Darwinuloidea</taxon>
        <taxon>Darwinulidae</taxon>
        <taxon>Darwinula</taxon>
    </lineage>
</organism>
<feature type="non-terminal residue" evidence="3">
    <location>
        <position position="318"/>
    </location>
</feature>
<dbReference type="AlphaFoldDB" id="A0A7R9AJ19"/>
<dbReference type="SUPFAM" id="SSF53623">
    <property type="entry name" value="MurD-like peptide ligases, catalytic domain"/>
    <property type="match status" value="1"/>
</dbReference>
<evidence type="ECO:0008006" key="5">
    <source>
        <dbReference type="Google" id="ProtNLM"/>
    </source>
</evidence>
<feature type="non-terminal residue" evidence="3">
    <location>
        <position position="1"/>
    </location>
</feature>
<dbReference type="InterPro" id="IPR036565">
    <property type="entry name" value="Mur-like_cat_sf"/>
</dbReference>
<dbReference type="Pfam" id="PF08245">
    <property type="entry name" value="Mur_ligase_M"/>
    <property type="match status" value="1"/>
</dbReference>
<dbReference type="Pfam" id="PF02875">
    <property type="entry name" value="Mur_ligase_C"/>
    <property type="match status" value="1"/>
</dbReference>
<feature type="domain" description="Mur ligase C-terminal" evidence="1">
    <location>
        <begin position="1"/>
        <end position="107"/>
    </location>
</feature>
<reference evidence="3" key="1">
    <citation type="submission" date="2020-11" db="EMBL/GenBank/DDBJ databases">
        <authorList>
            <person name="Tran Van P."/>
        </authorList>
    </citation>
    <scope>NUCLEOTIDE SEQUENCE</scope>
</reference>
<gene>
    <name evidence="3" type="ORF">DSTB1V02_LOCUS14827</name>
</gene>
<dbReference type="PANTHER" id="PTHR23135">
    <property type="entry name" value="MUR LIGASE FAMILY MEMBER"/>
    <property type="match status" value="1"/>
</dbReference>
<protein>
    <recommendedName>
        <fullName evidence="5">UDP-N-acetylmuramoyl-tripeptide--D-alanyl-D-alanine ligase</fullName>
    </recommendedName>
</protein>
<dbReference type="EMBL" id="CAJPEV010017080">
    <property type="protein sequence ID" value="CAG0907452.1"/>
    <property type="molecule type" value="Genomic_DNA"/>
</dbReference>
<evidence type="ECO:0000259" key="2">
    <source>
        <dbReference type="Pfam" id="PF08245"/>
    </source>
</evidence>
<feature type="domain" description="Mur ligase central" evidence="2">
    <location>
        <begin position="241"/>
        <end position="318"/>
    </location>
</feature>
<dbReference type="InterPro" id="IPR013221">
    <property type="entry name" value="Mur_ligase_cen"/>
</dbReference>
<dbReference type="SUPFAM" id="SSF53244">
    <property type="entry name" value="MurD-like peptide ligases, peptide-binding domain"/>
    <property type="match status" value="1"/>
</dbReference>
<name>A0A7R9AJ19_9CRUS</name>
<accession>A0A7R9AJ19</accession>
<dbReference type="InterPro" id="IPR035911">
    <property type="entry name" value="MurE/MurF_N"/>
</dbReference>
<dbReference type="InterPro" id="IPR036615">
    <property type="entry name" value="Mur_ligase_C_dom_sf"/>
</dbReference>
<sequence length="318" mass="34566">AIHKVLSALRPQTERRGGQLWCVFGCGGNRDASKRPLMARAAATLADQLVITSDNPRYEDPLQIIEHVLGGLTAGTQHIVEPDRALAIDYAIAHANEKDVVVLAGKGHESTQEIAGEKTPFSDALIAKQCLNHRSNTKGESIAHWLGAEEQNCPDILCNRINTDTRQLKTQDLFVALKGENFDAHDFLEEVAQFEGVAAIVSQTATVPATLPVIRVADPLSALQKIAKKWRYHFRLPTIAVTGSNGKTTVKEMLAHIGRTWVGDEAVIATQGNLNNDIGVPLSVLRLNSQHRYAVFELGMNHSGEIAVIAPIVLPHIA</sequence>
<keyword evidence="4" id="KW-1185">Reference proteome</keyword>
<proteinExistence type="predicted"/>
<dbReference type="GO" id="GO:0005524">
    <property type="term" value="F:ATP binding"/>
    <property type="evidence" value="ECO:0007669"/>
    <property type="project" value="InterPro"/>
</dbReference>
<evidence type="ECO:0000259" key="1">
    <source>
        <dbReference type="Pfam" id="PF02875"/>
    </source>
</evidence>
<dbReference type="Proteomes" id="UP000677054">
    <property type="component" value="Unassembled WGS sequence"/>
</dbReference>
<dbReference type="Gene3D" id="3.90.190.20">
    <property type="entry name" value="Mur ligase, C-terminal domain"/>
    <property type="match status" value="1"/>
</dbReference>
<dbReference type="Gene3D" id="3.40.1390.10">
    <property type="entry name" value="MurE/MurF, N-terminal domain"/>
    <property type="match status" value="1"/>
</dbReference>
<dbReference type="GO" id="GO:0016881">
    <property type="term" value="F:acid-amino acid ligase activity"/>
    <property type="evidence" value="ECO:0007669"/>
    <property type="project" value="InterPro"/>
</dbReference>
<dbReference type="PANTHER" id="PTHR23135:SF4">
    <property type="entry name" value="UDP-N-ACETYLMURAMOYL-L-ALANYL-D-GLUTAMATE--2,6-DIAMINOPIMELATE LIGASE MURE HOMOLOG, CHLOROPLASTIC"/>
    <property type="match status" value="1"/>
</dbReference>
<dbReference type="SUPFAM" id="SSF63418">
    <property type="entry name" value="MurE/MurF N-terminal domain"/>
    <property type="match status" value="1"/>
</dbReference>
<evidence type="ECO:0000313" key="4">
    <source>
        <dbReference type="Proteomes" id="UP000677054"/>
    </source>
</evidence>
<dbReference type="EMBL" id="LR916598">
    <property type="protein sequence ID" value="CAD7255082.1"/>
    <property type="molecule type" value="Genomic_DNA"/>
</dbReference>
<dbReference type="Gene3D" id="3.40.1190.10">
    <property type="entry name" value="Mur-like, catalytic domain"/>
    <property type="match status" value="1"/>
</dbReference>